<evidence type="ECO:0000256" key="11">
    <source>
        <dbReference type="ARBA" id="ARBA00022840"/>
    </source>
</evidence>
<evidence type="ECO:0000256" key="1">
    <source>
        <dbReference type="ARBA" id="ARBA00001206"/>
    </source>
</evidence>
<dbReference type="RefSeq" id="WP_133737106.1">
    <property type="nucleotide sequence ID" value="NZ_SOAX01000008.1"/>
</dbReference>
<protein>
    <recommendedName>
        <fullName evidence="15 16">Type III pantothenate kinase</fullName>
        <ecNumber evidence="6 16">2.7.1.33</ecNumber>
    </recommendedName>
    <alternativeName>
        <fullName evidence="16">PanK-III</fullName>
    </alternativeName>
    <alternativeName>
        <fullName evidence="16">Pantothenic acid kinase</fullName>
    </alternativeName>
</protein>
<keyword evidence="13 16" id="KW-0173">Coenzyme A biosynthesis</keyword>
<reference evidence="17 18" key="1">
    <citation type="submission" date="2019-03" db="EMBL/GenBank/DDBJ databases">
        <title>Genomic Encyclopedia of Type Strains, Phase IV (KMG-IV): sequencing the most valuable type-strain genomes for metagenomic binning, comparative biology and taxonomic classification.</title>
        <authorList>
            <person name="Goeker M."/>
        </authorList>
    </citation>
    <scope>NUCLEOTIDE SEQUENCE [LARGE SCALE GENOMIC DNA]</scope>
    <source>
        <strain evidence="17 18">DSM 15505</strain>
    </source>
</reference>
<proteinExistence type="inferred from homology"/>
<evidence type="ECO:0000256" key="12">
    <source>
        <dbReference type="ARBA" id="ARBA00022958"/>
    </source>
</evidence>
<dbReference type="Pfam" id="PF03309">
    <property type="entry name" value="Pan_kinase"/>
    <property type="match status" value="1"/>
</dbReference>
<comment type="similarity">
    <text evidence="14 16">Belongs to the type III pantothenate kinase family.</text>
</comment>
<feature type="binding site" evidence="16">
    <location>
        <position position="121"/>
    </location>
    <ligand>
        <name>K(+)</name>
        <dbReference type="ChEBI" id="CHEBI:29103"/>
    </ligand>
</feature>
<feature type="binding site" evidence="16">
    <location>
        <begin position="6"/>
        <end position="13"/>
    </location>
    <ligand>
        <name>ATP</name>
        <dbReference type="ChEBI" id="CHEBI:30616"/>
    </ligand>
</feature>
<dbReference type="GO" id="GO:0004594">
    <property type="term" value="F:pantothenate kinase activity"/>
    <property type="evidence" value="ECO:0007669"/>
    <property type="project" value="UniProtKB-UniRule"/>
</dbReference>
<evidence type="ECO:0000256" key="6">
    <source>
        <dbReference type="ARBA" id="ARBA00012102"/>
    </source>
</evidence>
<sequence>MILQVDAGNTRIHWRLVEIDASQAPIVRGRGHVDHGTVPDPVGREAITGMELACVAGEDVIDALRRAFNGTAGVPVLEARTEAVACGVSNSYAEPEKMGVDRWLAMIAAYNHYPGGVIIVDAGTAVTVDYVDSLGHHLGGYILPGLNLMAQALGRNTARVRGGAGDFGSPVPGCSTAECVNHGIAWIWSSAAERLRHDQHNYGLNTIVVTGGDAEFMADLLGGAAVIEPDLVFRGMDLVFADTEPRSGLRG</sequence>
<evidence type="ECO:0000256" key="14">
    <source>
        <dbReference type="ARBA" id="ARBA00038036"/>
    </source>
</evidence>
<comment type="cofactor">
    <cofactor evidence="2">
        <name>K(+)</name>
        <dbReference type="ChEBI" id="CHEBI:29103"/>
    </cofactor>
</comment>
<evidence type="ECO:0000256" key="4">
    <source>
        <dbReference type="ARBA" id="ARBA00005225"/>
    </source>
</evidence>
<evidence type="ECO:0000256" key="7">
    <source>
        <dbReference type="ARBA" id="ARBA00022490"/>
    </source>
</evidence>
<gene>
    <name evidence="16" type="primary">coaX</name>
    <name evidence="17" type="ORF">DES49_2874</name>
</gene>
<comment type="subunit">
    <text evidence="5 16">Homodimer.</text>
</comment>
<evidence type="ECO:0000313" key="18">
    <source>
        <dbReference type="Proteomes" id="UP000295830"/>
    </source>
</evidence>
<dbReference type="EC" id="2.7.1.33" evidence="6 16"/>
<keyword evidence="7 16" id="KW-0963">Cytoplasm</keyword>
<evidence type="ECO:0000256" key="13">
    <source>
        <dbReference type="ARBA" id="ARBA00022993"/>
    </source>
</evidence>
<dbReference type="HAMAP" id="MF_01274">
    <property type="entry name" value="Pantothen_kinase_3"/>
    <property type="match status" value="1"/>
</dbReference>
<name>A0A4R7JGM5_9GAMM</name>
<keyword evidence="9 16" id="KW-0547">Nucleotide-binding</keyword>
<dbReference type="PANTHER" id="PTHR34265:SF1">
    <property type="entry name" value="TYPE III PANTOTHENATE KINASE"/>
    <property type="match status" value="1"/>
</dbReference>
<comment type="function">
    <text evidence="16">Catalyzes the phosphorylation of pantothenate (Pan), the first step in CoA biosynthesis.</text>
</comment>
<dbReference type="PANTHER" id="PTHR34265">
    <property type="entry name" value="TYPE III PANTOTHENATE KINASE"/>
    <property type="match status" value="1"/>
</dbReference>
<evidence type="ECO:0000256" key="5">
    <source>
        <dbReference type="ARBA" id="ARBA00011738"/>
    </source>
</evidence>
<feature type="binding site" evidence="16">
    <location>
        <position position="176"/>
    </location>
    <ligand>
        <name>substrate</name>
    </ligand>
</feature>
<dbReference type="SUPFAM" id="SSF53067">
    <property type="entry name" value="Actin-like ATPase domain"/>
    <property type="match status" value="2"/>
</dbReference>
<feature type="active site" description="Proton acceptor" evidence="16">
    <location>
        <position position="101"/>
    </location>
</feature>
<keyword evidence="11 16" id="KW-0067">ATP-binding</keyword>
<comment type="catalytic activity">
    <reaction evidence="1 16">
        <text>(R)-pantothenate + ATP = (R)-4'-phosphopantothenate + ADP + H(+)</text>
        <dbReference type="Rhea" id="RHEA:16373"/>
        <dbReference type="ChEBI" id="CHEBI:10986"/>
        <dbReference type="ChEBI" id="CHEBI:15378"/>
        <dbReference type="ChEBI" id="CHEBI:29032"/>
        <dbReference type="ChEBI" id="CHEBI:30616"/>
        <dbReference type="ChEBI" id="CHEBI:456216"/>
        <dbReference type="EC" id="2.7.1.33"/>
    </reaction>
</comment>
<keyword evidence="8 16" id="KW-0808">Transferase</keyword>
<evidence type="ECO:0000256" key="15">
    <source>
        <dbReference type="ARBA" id="ARBA00040883"/>
    </source>
</evidence>
<evidence type="ECO:0000313" key="17">
    <source>
        <dbReference type="EMBL" id="TDT36930.1"/>
    </source>
</evidence>
<keyword evidence="16" id="KW-0479">Metal-binding</keyword>
<feature type="binding site" evidence="16">
    <location>
        <begin position="99"/>
        <end position="102"/>
    </location>
    <ligand>
        <name>substrate</name>
    </ligand>
</feature>
<evidence type="ECO:0000256" key="16">
    <source>
        <dbReference type="HAMAP-Rule" id="MF_01274"/>
    </source>
</evidence>
<evidence type="ECO:0000256" key="8">
    <source>
        <dbReference type="ARBA" id="ARBA00022679"/>
    </source>
</evidence>
<comment type="caution">
    <text evidence="17">The sequence shown here is derived from an EMBL/GenBank/DDBJ whole genome shotgun (WGS) entry which is preliminary data.</text>
</comment>
<dbReference type="CDD" id="cd24015">
    <property type="entry name" value="ASKHA_NBD_PanK-III"/>
    <property type="match status" value="1"/>
</dbReference>
<dbReference type="GO" id="GO:0015937">
    <property type="term" value="P:coenzyme A biosynthetic process"/>
    <property type="evidence" value="ECO:0007669"/>
    <property type="project" value="UniProtKB-UniRule"/>
</dbReference>
<feature type="binding site" evidence="16">
    <location>
        <position position="92"/>
    </location>
    <ligand>
        <name>substrate</name>
    </ligand>
</feature>
<dbReference type="EMBL" id="SOAX01000008">
    <property type="protein sequence ID" value="TDT36930.1"/>
    <property type="molecule type" value="Genomic_DNA"/>
</dbReference>
<dbReference type="AlphaFoldDB" id="A0A4R7JGM5"/>
<dbReference type="OrthoDB" id="9781305at2"/>
<dbReference type="InterPro" id="IPR004619">
    <property type="entry name" value="Type_III_PanK"/>
</dbReference>
<keyword evidence="12 16" id="KW-0630">Potassium</keyword>
<dbReference type="UniPathway" id="UPA00241">
    <property type="reaction ID" value="UER00352"/>
</dbReference>
<comment type="pathway">
    <text evidence="4 16">Cofactor biosynthesis; coenzyme A biosynthesis; CoA from (R)-pantothenate: step 1/5.</text>
</comment>
<keyword evidence="18" id="KW-1185">Reference proteome</keyword>
<dbReference type="GO" id="GO:0005737">
    <property type="term" value="C:cytoplasm"/>
    <property type="evidence" value="ECO:0007669"/>
    <property type="project" value="UniProtKB-SubCell"/>
</dbReference>
<dbReference type="NCBIfam" id="TIGR00671">
    <property type="entry name" value="baf"/>
    <property type="match status" value="1"/>
</dbReference>
<organism evidence="17 18">
    <name type="scientific">Halospina denitrificans</name>
    <dbReference type="NCBI Taxonomy" id="332522"/>
    <lineage>
        <taxon>Bacteria</taxon>
        <taxon>Pseudomonadati</taxon>
        <taxon>Pseudomonadota</taxon>
        <taxon>Gammaproteobacteria</taxon>
        <taxon>Halospina</taxon>
    </lineage>
</organism>
<evidence type="ECO:0000256" key="3">
    <source>
        <dbReference type="ARBA" id="ARBA00004496"/>
    </source>
</evidence>
<accession>A0A4R7JGM5</accession>
<feature type="binding site" evidence="16">
    <location>
        <position position="124"/>
    </location>
    <ligand>
        <name>ATP</name>
        <dbReference type="ChEBI" id="CHEBI:30616"/>
    </ligand>
</feature>
<dbReference type="Gene3D" id="3.30.420.40">
    <property type="match status" value="2"/>
</dbReference>
<comment type="cofactor">
    <cofactor evidence="16">
        <name>NH4(+)</name>
        <dbReference type="ChEBI" id="CHEBI:28938"/>
    </cofactor>
    <cofactor evidence="16">
        <name>K(+)</name>
        <dbReference type="ChEBI" id="CHEBI:29103"/>
    </cofactor>
    <text evidence="16">A monovalent cation. Ammonium or potassium.</text>
</comment>
<evidence type="ECO:0000256" key="2">
    <source>
        <dbReference type="ARBA" id="ARBA00001958"/>
    </source>
</evidence>
<dbReference type="Proteomes" id="UP000295830">
    <property type="component" value="Unassembled WGS sequence"/>
</dbReference>
<evidence type="ECO:0000256" key="9">
    <source>
        <dbReference type="ARBA" id="ARBA00022741"/>
    </source>
</evidence>
<comment type="subcellular location">
    <subcellularLocation>
        <location evidence="3 16">Cytoplasm</location>
    </subcellularLocation>
</comment>
<evidence type="ECO:0000256" key="10">
    <source>
        <dbReference type="ARBA" id="ARBA00022777"/>
    </source>
</evidence>
<dbReference type="GO" id="GO:0046872">
    <property type="term" value="F:metal ion binding"/>
    <property type="evidence" value="ECO:0007669"/>
    <property type="project" value="UniProtKB-KW"/>
</dbReference>
<dbReference type="GO" id="GO:0005524">
    <property type="term" value="F:ATP binding"/>
    <property type="evidence" value="ECO:0007669"/>
    <property type="project" value="UniProtKB-UniRule"/>
</dbReference>
<keyword evidence="10 16" id="KW-0418">Kinase</keyword>
<dbReference type="InterPro" id="IPR043129">
    <property type="entry name" value="ATPase_NBD"/>
</dbReference>